<dbReference type="PROSITE" id="PS50932">
    <property type="entry name" value="HTH_LACI_2"/>
    <property type="match status" value="1"/>
</dbReference>
<evidence type="ECO:0000313" key="6">
    <source>
        <dbReference type="EMBL" id="MFA1771821.1"/>
    </source>
</evidence>
<dbReference type="RefSeq" id="WP_149099739.1">
    <property type="nucleotide sequence ID" value="NZ_BMMG01000006.1"/>
</dbReference>
<comment type="caution">
    <text evidence="5">The sequence shown here is derived from an EMBL/GenBank/DDBJ whole genome shotgun (WGS) entry which is preliminary data.</text>
</comment>
<dbReference type="Gene3D" id="3.40.50.2300">
    <property type="match status" value="2"/>
</dbReference>
<reference evidence="5 7" key="1">
    <citation type="submission" date="2019-07" db="EMBL/GenBank/DDBJ databases">
        <authorList>
            <person name="Qu J.-H."/>
        </authorList>
    </citation>
    <scope>NUCLEOTIDE SEQUENCE [LARGE SCALE GENOMIC DNA]</scope>
    <source>
        <strain evidence="5 7">MDT1-10-3</strain>
    </source>
</reference>
<dbReference type="PANTHER" id="PTHR30146:SF109">
    <property type="entry name" value="HTH-TYPE TRANSCRIPTIONAL REGULATOR GALS"/>
    <property type="match status" value="1"/>
</dbReference>
<organism evidence="5 7">
    <name type="scientific">Rufibacter glacialis</name>
    <dbReference type="NCBI Taxonomy" id="1259555"/>
    <lineage>
        <taxon>Bacteria</taxon>
        <taxon>Pseudomonadati</taxon>
        <taxon>Bacteroidota</taxon>
        <taxon>Cytophagia</taxon>
        <taxon>Cytophagales</taxon>
        <taxon>Hymenobacteraceae</taxon>
        <taxon>Rufibacter</taxon>
    </lineage>
</organism>
<dbReference type="SUPFAM" id="SSF53822">
    <property type="entry name" value="Periplasmic binding protein-like I"/>
    <property type="match status" value="1"/>
</dbReference>
<accession>A0A5M8Q995</accession>
<dbReference type="Proteomes" id="UP000323866">
    <property type="component" value="Unassembled WGS sequence"/>
</dbReference>
<name>A0A5M8Q995_9BACT</name>
<dbReference type="Gene3D" id="1.10.260.40">
    <property type="entry name" value="lambda repressor-like DNA-binding domains"/>
    <property type="match status" value="1"/>
</dbReference>
<dbReference type="InterPro" id="IPR001761">
    <property type="entry name" value="Peripla_BP/Lac1_sug-bd_dom"/>
</dbReference>
<evidence type="ECO:0000259" key="4">
    <source>
        <dbReference type="PROSITE" id="PS50932"/>
    </source>
</evidence>
<proteinExistence type="predicted"/>
<dbReference type="PANTHER" id="PTHR30146">
    <property type="entry name" value="LACI-RELATED TRANSCRIPTIONAL REPRESSOR"/>
    <property type="match status" value="1"/>
</dbReference>
<dbReference type="Pfam" id="PF00356">
    <property type="entry name" value="LacI"/>
    <property type="match status" value="1"/>
</dbReference>
<dbReference type="OrthoDB" id="867148at2"/>
<dbReference type="CDD" id="cd06267">
    <property type="entry name" value="PBP1_LacI_sugar_binding-like"/>
    <property type="match status" value="1"/>
</dbReference>
<dbReference type="InterPro" id="IPR028082">
    <property type="entry name" value="Peripla_BP_I"/>
</dbReference>
<dbReference type="Proteomes" id="UP001570846">
    <property type="component" value="Unassembled WGS sequence"/>
</dbReference>
<reference evidence="6 8" key="3">
    <citation type="submission" date="2024-08" db="EMBL/GenBank/DDBJ databases">
        <authorList>
            <person name="Wei W."/>
        </authorList>
    </citation>
    <scope>NUCLEOTIDE SEQUENCE [LARGE SCALE GENOMIC DNA]</scope>
    <source>
        <strain evidence="6 8">XU2</strain>
    </source>
</reference>
<evidence type="ECO:0000313" key="7">
    <source>
        <dbReference type="Proteomes" id="UP000323866"/>
    </source>
</evidence>
<dbReference type="AlphaFoldDB" id="A0A5M8Q995"/>
<keyword evidence="2 6" id="KW-0238">DNA-binding</keyword>
<evidence type="ECO:0000256" key="3">
    <source>
        <dbReference type="ARBA" id="ARBA00023163"/>
    </source>
</evidence>
<dbReference type="CDD" id="cd01392">
    <property type="entry name" value="HTH_LacI"/>
    <property type="match status" value="1"/>
</dbReference>
<reference evidence="5 7" key="2">
    <citation type="submission" date="2019-09" db="EMBL/GenBank/DDBJ databases">
        <title>A bacterium isolated from glacier soil.</title>
        <authorList>
            <person name="Liu Q."/>
        </authorList>
    </citation>
    <scope>NUCLEOTIDE SEQUENCE [LARGE SCALE GENOMIC DNA]</scope>
    <source>
        <strain evidence="5 7">MDT1-10-3</strain>
    </source>
</reference>
<dbReference type="SUPFAM" id="SSF47413">
    <property type="entry name" value="lambda repressor-like DNA-binding domains"/>
    <property type="match status" value="1"/>
</dbReference>
<dbReference type="GO" id="GO:0000976">
    <property type="term" value="F:transcription cis-regulatory region binding"/>
    <property type="evidence" value="ECO:0007669"/>
    <property type="project" value="TreeGrafter"/>
</dbReference>
<dbReference type="SMART" id="SM00354">
    <property type="entry name" value="HTH_LACI"/>
    <property type="match status" value="1"/>
</dbReference>
<evidence type="ECO:0000256" key="1">
    <source>
        <dbReference type="ARBA" id="ARBA00023015"/>
    </source>
</evidence>
<keyword evidence="1" id="KW-0805">Transcription regulation</keyword>
<sequence length="351" mass="38616">MSRTTIHDIAKELNTSPSTVSKALNNHPSISAATKELIKTTAVNLNYRQNRLASSLRSGRTNIIGIMIPSSDIGFFGGVVHGIEKIARSNGYNILLFQSNETGEYEVEGIETLLQTSVDGIIASIAKDTPNLDHFFDVKKRKVPLVLFDRVKDELNSPSVVVDDYKGAFMATEHLIQQGYMNIAHISGPQHIKIFNDRLCGYVDALKMNNLPVNDDLIQYGRNSIESGKFSAERLLGRSKDMDAIFAVEDFTALGALQYLKQAGVKMPEKMGMIGFGNESFSPYVTPSLSTIDQQPARMGEEAFTLFLEAMAKKANGSQNGEVEVAEEEPKKIVLDPVLIVRESSIRTPQG</sequence>
<protein>
    <submittedName>
        <fullName evidence="6">LacI family DNA-binding transcriptional regulator</fullName>
    </submittedName>
    <submittedName>
        <fullName evidence="5">LacI family transcriptional regulator</fullName>
    </submittedName>
</protein>
<evidence type="ECO:0000256" key="2">
    <source>
        <dbReference type="ARBA" id="ARBA00023125"/>
    </source>
</evidence>
<keyword evidence="3" id="KW-0804">Transcription</keyword>
<dbReference type="EMBL" id="JBGOGF010000005">
    <property type="protein sequence ID" value="MFA1771821.1"/>
    <property type="molecule type" value="Genomic_DNA"/>
</dbReference>
<gene>
    <name evidence="6" type="ORF">ACD591_11005</name>
    <name evidence="5" type="ORF">FOE74_16490</name>
</gene>
<keyword evidence="8" id="KW-1185">Reference proteome</keyword>
<evidence type="ECO:0000313" key="5">
    <source>
        <dbReference type="EMBL" id="KAA6431718.1"/>
    </source>
</evidence>
<dbReference type="InterPro" id="IPR000843">
    <property type="entry name" value="HTH_LacI"/>
</dbReference>
<dbReference type="GO" id="GO:0003700">
    <property type="term" value="F:DNA-binding transcription factor activity"/>
    <property type="evidence" value="ECO:0007669"/>
    <property type="project" value="TreeGrafter"/>
</dbReference>
<dbReference type="EMBL" id="VKKZ01000023">
    <property type="protein sequence ID" value="KAA6431718.1"/>
    <property type="molecule type" value="Genomic_DNA"/>
</dbReference>
<evidence type="ECO:0000313" key="8">
    <source>
        <dbReference type="Proteomes" id="UP001570846"/>
    </source>
</evidence>
<feature type="domain" description="HTH lacI-type" evidence="4">
    <location>
        <begin position="4"/>
        <end position="58"/>
    </location>
</feature>
<dbReference type="InterPro" id="IPR010982">
    <property type="entry name" value="Lambda_DNA-bd_dom_sf"/>
</dbReference>
<dbReference type="Pfam" id="PF00532">
    <property type="entry name" value="Peripla_BP_1"/>
    <property type="match status" value="1"/>
</dbReference>